<dbReference type="EMBL" id="JAEUBD010000382">
    <property type="protein sequence ID" value="KAH3675191.1"/>
    <property type="molecule type" value="Genomic_DNA"/>
</dbReference>
<dbReference type="SMART" id="SM00500">
    <property type="entry name" value="SFM"/>
    <property type="match status" value="1"/>
</dbReference>
<dbReference type="PANTHER" id="PTHR19846">
    <property type="entry name" value="WD40 REPEAT PROTEIN"/>
    <property type="match status" value="1"/>
</dbReference>
<feature type="repeat" description="WD" evidence="3">
    <location>
        <begin position="225"/>
        <end position="266"/>
    </location>
</feature>
<dbReference type="Pfam" id="PF08799">
    <property type="entry name" value="PRP4"/>
    <property type="match status" value="1"/>
</dbReference>
<dbReference type="InterPro" id="IPR036285">
    <property type="entry name" value="PRP4-like_sf"/>
</dbReference>
<keyword evidence="2" id="KW-0677">Repeat</keyword>
<dbReference type="SUPFAM" id="SSF50978">
    <property type="entry name" value="WD40 repeat-like"/>
    <property type="match status" value="1"/>
</dbReference>
<evidence type="ECO:0000313" key="6">
    <source>
        <dbReference type="Proteomes" id="UP000788993"/>
    </source>
</evidence>
<dbReference type="GO" id="GO:0000398">
    <property type="term" value="P:mRNA splicing, via spliceosome"/>
    <property type="evidence" value="ECO:0007669"/>
    <property type="project" value="TreeGrafter"/>
</dbReference>
<feature type="repeat" description="WD" evidence="3">
    <location>
        <begin position="267"/>
        <end position="308"/>
    </location>
</feature>
<dbReference type="PROSITE" id="PS50082">
    <property type="entry name" value="WD_REPEATS_2"/>
    <property type="match status" value="3"/>
</dbReference>
<dbReference type="Pfam" id="PF00400">
    <property type="entry name" value="WD40"/>
    <property type="match status" value="6"/>
</dbReference>
<dbReference type="GO" id="GO:0046540">
    <property type="term" value="C:U4/U6 x U5 tri-snRNP complex"/>
    <property type="evidence" value="ECO:0007669"/>
    <property type="project" value="TreeGrafter"/>
</dbReference>
<proteinExistence type="predicted"/>
<evidence type="ECO:0000256" key="2">
    <source>
        <dbReference type="ARBA" id="ARBA00022737"/>
    </source>
</evidence>
<reference evidence="5" key="1">
    <citation type="journal article" date="2021" name="Open Biol.">
        <title>Shared evolutionary footprints suggest mitochondrial oxidative damage underlies multiple complex I losses in fungi.</title>
        <authorList>
            <person name="Schikora-Tamarit M.A."/>
            <person name="Marcet-Houben M."/>
            <person name="Nosek J."/>
            <person name="Gabaldon T."/>
        </authorList>
    </citation>
    <scope>NUCLEOTIDE SEQUENCE</scope>
    <source>
        <strain evidence="5">NCAIM Y.01608</strain>
    </source>
</reference>
<evidence type="ECO:0000259" key="4">
    <source>
        <dbReference type="SMART" id="SM00500"/>
    </source>
</evidence>
<protein>
    <recommendedName>
        <fullName evidence="4">Pre-mRNA processing factor 4 (PRP4)-like domain-containing protein</fullName>
    </recommendedName>
</protein>
<dbReference type="Proteomes" id="UP000788993">
    <property type="component" value="Unassembled WGS sequence"/>
</dbReference>
<feature type="repeat" description="WD" evidence="3">
    <location>
        <begin position="309"/>
        <end position="350"/>
    </location>
</feature>
<evidence type="ECO:0000256" key="1">
    <source>
        <dbReference type="ARBA" id="ARBA00022574"/>
    </source>
</evidence>
<dbReference type="InterPro" id="IPR014906">
    <property type="entry name" value="PRP4-like"/>
</dbReference>
<dbReference type="SMART" id="SM00320">
    <property type="entry name" value="WD40"/>
    <property type="match status" value="7"/>
</dbReference>
<dbReference type="CDD" id="cd00200">
    <property type="entry name" value="WD40"/>
    <property type="match status" value="1"/>
</dbReference>
<gene>
    <name evidence="5" type="ORF">OGATHE_001530</name>
</gene>
<sequence>MSELEFKDVLRRVPTIDEDVRRMLQALGEPQTYFGEDKADRRERLVDLLARDEGLRARFADITGLDREDGSDADGDEEFYTPGGEELYQARVFLANYSLARARDRIKSQTEYYQNHRPVEVLQERRKYNESLKHIAAQGSQVVSDRCTSVLRYSNDQRYLACGSWDGKTYLMNQQLERLAVLDGHEEKVGGIDWHPQVTSVVATSGGEGLVLLHNADTQAVVATLQGHEQRVARIQFHPSGRFLASSSFDLTWRFWDVETNKELYYQEGHSKEVFTLAHQPDGSLLASGGLDGIGHIWDLRTGKSIMVMEDHVKGIYAMDWRKNGFELLTGGGDANLKVWDIRNNRKPKQNIVAHKKLISDIKVSGNDKFMVTTSYDGNLNILSCDNWLVIKQFKAPEKLMCCDIAPDDQTIVSGGWDRCVNLYNSNL</sequence>
<keyword evidence="1 3" id="KW-0853">WD repeat</keyword>
<dbReference type="GO" id="GO:0030621">
    <property type="term" value="F:U4 snRNA binding"/>
    <property type="evidence" value="ECO:0007669"/>
    <property type="project" value="TreeGrafter"/>
</dbReference>
<dbReference type="InterPro" id="IPR036322">
    <property type="entry name" value="WD40_repeat_dom_sf"/>
</dbReference>
<dbReference type="Gene3D" id="4.10.280.110">
    <property type="entry name" value="Pre-mRNA processing factor 4 domain"/>
    <property type="match status" value="1"/>
</dbReference>
<keyword evidence="6" id="KW-1185">Reference proteome</keyword>
<accession>A0A9P8PNB4</accession>
<dbReference type="InterPro" id="IPR001680">
    <property type="entry name" value="WD40_rpt"/>
</dbReference>
<dbReference type="Gene3D" id="2.130.10.10">
    <property type="entry name" value="YVTN repeat-like/Quinoprotein amine dehydrogenase"/>
    <property type="match status" value="2"/>
</dbReference>
<reference evidence="5" key="2">
    <citation type="submission" date="2021-01" db="EMBL/GenBank/DDBJ databases">
        <authorList>
            <person name="Schikora-Tamarit M.A."/>
        </authorList>
    </citation>
    <scope>NUCLEOTIDE SEQUENCE</scope>
    <source>
        <strain evidence="5">NCAIM Y.01608</strain>
    </source>
</reference>
<organism evidence="5 6">
    <name type="scientific">Ogataea polymorpha</name>
    <dbReference type="NCBI Taxonomy" id="460523"/>
    <lineage>
        <taxon>Eukaryota</taxon>
        <taxon>Fungi</taxon>
        <taxon>Dikarya</taxon>
        <taxon>Ascomycota</taxon>
        <taxon>Saccharomycotina</taxon>
        <taxon>Pichiomycetes</taxon>
        <taxon>Pichiales</taxon>
        <taxon>Pichiaceae</taxon>
        <taxon>Ogataea</taxon>
    </lineage>
</organism>
<dbReference type="GO" id="GO:0017070">
    <property type="term" value="F:U6 snRNA binding"/>
    <property type="evidence" value="ECO:0007669"/>
    <property type="project" value="TreeGrafter"/>
</dbReference>
<evidence type="ECO:0000256" key="3">
    <source>
        <dbReference type="PROSITE-ProRule" id="PRU00221"/>
    </source>
</evidence>
<dbReference type="PROSITE" id="PS00678">
    <property type="entry name" value="WD_REPEATS_1"/>
    <property type="match status" value="2"/>
</dbReference>
<dbReference type="AlphaFoldDB" id="A0A9P8PNB4"/>
<comment type="caution">
    <text evidence="5">The sequence shown here is derived from an EMBL/GenBank/DDBJ whole genome shotgun (WGS) entry which is preliminary data.</text>
</comment>
<evidence type="ECO:0000313" key="5">
    <source>
        <dbReference type="EMBL" id="KAH3675191.1"/>
    </source>
</evidence>
<dbReference type="InterPro" id="IPR015943">
    <property type="entry name" value="WD40/YVTN_repeat-like_dom_sf"/>
</dbReference>
<name>A0A9P8PNB4_9ASCO</name>
<dbReference type="PANTHER" id="PTHR19846:SF0">
    <property type="entry name" value="PRE-MRNA PROCESSING FACTOR 4"/>
    <property type="match status" value="1"/>
</dbReference>
<dbReference type="InterPro" id="IPR019775">
    <property type="entry name" value="WD40_repeat_CS"/>
</dbReference>
<dbReference type="PROSITE" id="PS50294">
    <property type="entry name" value="WD_REPEATS_REGION"/>
    <property type="match status" value="3"/>
</dbReference>
<feature type="domain" description="Pre-mRNA processing factor 4 (PRP4)-like" evidence="4">
    <location>
        <begin position="15"/>
        <end position="61"/>
    </location>
</feature>
<dbReference type="SUPFAM" id="SSF158230">
    <property type="entry name" value="PRP4-like"/>
    <property type="match status" value="1"/>
</dbReference>